<dbReference type="AlphaFoldDB" id="U2DTZ2"/>
<comment type="caution">
    <text evidence="2">The sequence shown here is derived from an EMBL/GenBank/DDBJ whole genome shotgun (WGS) entry which is preliminary data.</text>
</comment>
<dbReference type="InParanoid" id="U2DTZ2"/>
<proteinExistence type="predicted"/>
<feature type="transmembrane region" description="Helical" evidence="1">
    <location>
        <begin position="31"/>
        <end position="53"/>
    </location>
</feature>
<sequence>MNYLNISFAVAAILLVIFGIIKAMRNEKLQAYVLPFAFILILIVVFGFLIVALM</sequence>
<reference evidence="2 3" key="1">
    <citation type="journal article" date="2011" name="J. Bacteriol.">
        <title>Genome sequence of Haloplasma contractile, an unusual contractile bacterium from a deep-sea anoxic brine lake.</title>
        <authorList>
            <person name="Antunes A."/>
            <person name="Alam I."/>
            <person name="El Dorry H."/>
            <person name="Siam R."/>
            <person name="Robertson A."/>
            <person name="Bajic V.B."/>
            <person name="Stingl U."/>
        </authorList>
    </citation>
    <scope>NUCLEOTIDE SEQUENCE [LARGE SCALE GENOMIC DNA]</scope>
    <source>
        <strain evidence="2 3">SSD-17B</strain>
    </source>
</reference>
<keyword evidence="1" id="KW-0812">Transmembrane</keyword>
<name>U2DTZ2_9MOLU</name>
<accession>U2DTZ2</accession>
<gene>
    <name evidence="2" type="ORF">HLPCO_002162</name>
</gene>
<dbReference type="RefSeq" id="WP_008827421.1">
    <property type="nucleotide sequence ID" value="NZ_AFNU02000007.1"/>
</dbReference>
<dbReference type="EMBL" id="AFNU02000007">
    <property type="protein sequence ID" value="ERJ11922.1"/>
    <property type="molecule type" value="Genomic_DNA"/>
</dbReference>
<evidence type="ECO:0000256" key="1">
    <source>
        <dbReference type="SAM" id="Phobius"/>
    </source>
</evidence>
<reference evidence="2 3" key="2">
    <citation type="journal article" date="2013" name="PLoS ONE">
        <title>INDIGO - INtegrated Data Warehouse of MIcrobial GenOmes with Examples from the Red Sea Extremophiles.</title>
        <authorList>
            <person name="Alam I."/>
            <person name="Antunes A."/>
            <person name="Kamau A.A."/>
            <person name="Ba Alawi W."/>
            <person name="Kalkatawi M."/>
            <person name="Stingl U."/>
            <person name="Bajic V.B."/>
        </authorList>
    </citation>
    <scope>NUCLEOTIDE SEQUENCE [LARGE SCALE GENOMIC DNA]</scope>
    <source>
        <strain evidence="2 3">SSD-17B</strain>
    </source>
</reference>
<organism evidence="2 3">
    <name type="scientific">Haloplasma contractile SSD-17B</name>
    <dbReference type="NCBI Taxonomy" id="1033810"/>
    <lineage>
        <taxon>Bacteria</taxon>
        <taxon>Bacillati</taxon>
        <taxon>Mycoplasmatota</taxon>
        <taxon>Mollicutes</taxon>
        <taxon>Haloplasmatales</taxon>
        <taxon>Haloplasmataceae</taxon>
        <taxon>Haloplasma</taxon>
    </lineage>
</organism>
<protein>
    <submittedName>
        <fullName evidence="2">Uncharacterized protein</fullName>
    </submittedName>
</protein>
<keyword evidence="1" id="KW-0472">Membrane</keyword>
<keyword evidence="1" id="KW-1133">Transmembrane helix</keyword>
<keyword evidence="3" id="KW-1185">Reference proteome</keyword>
<dbReference type="Proteomes" id="UP000005707">
    <property type="component" value="Unassembled WGS sequence"/>
</dbReference>
<feature type="transmembrane region" description="Helical" evidence="1">
    <location>
        <begin position="6"/>
        <end position="24"/>
    </location>
</feature>
<evidence type="ECO:0000313" key="2">
    <source>
        <dbReference type="EMBL" id="ERJ11922.1"/>
    </source>
</evidence>
<evidence type="ECO:0000313" key="3">
    <source>
        <dbReference type="Proteomes" id="UP000005707"/>
    </source>
</evidence>